<comment type="caution">
    <text evidence="1">The sequence shown here is derived from an EMBL/GenBank/DDBJ whole genome shotgun (WGS) entry which is preliminary data.</text>
</comment>
<evidence type="ECO:0000313" key="1">
    <source>
        <dbReference type="EMBL" id="CAJ0590492.1"/>
    </source>
</evidence>
<dbReference type="AlphaFoldDB" id="A0AA36DQY4"/>
<keyword evidence="2" id="KW-1185">Reference proteome</keyword>
<reference evidence="1" key="1">
    <citation type="submission" date="2023-07" db="EMBL/GenBank/DDBJ databases">
        <authorList>
            <consortium name="CYATHOMIX"/>
        </authorList>
    </citation>
    <scope>NUCLEOTIDE SEQUENCE</scope>
    <source>
        <strain evidence="1">N/A</strain>
    </source>
</reference>
<proteinExistence type="predicted"/>
<sequence>MRLYAIVIQIVAAEAALENCPMQAVRSIIVRATDVTKDPAIQMQMIRRIIEDLYGGAWGVLIIRNPSLVSNEVHWTIPDLNNIDGTPAFCLAVVKGWQYNVFKAGARDQHDRLTVEDLVKK</sequence>
<accession>A0AA36DQY4</accession>
<name>A0AA36DQY4_CYLNA</name>
<evidence type="ECO:0000313" key="2">
    <source>
        <dbReference type="Proteomes" id="UP001176961"/>
    </source>
</evidence>
<dbReference type="Proteomes" id="UP001176961">
    <property type="component" value="Unassembled WGS sequence"/>
</dbReference>
<dbReference type="EMBL" id="CATQJL010000001">
    <property type="protein sequence ID" value="CAJ0590492.1"/>
    <property type="molecule type" value="Genomic_DNA"/>
</dbReference>
<gene>
    <name evidence="1" type="ORF">CYNAS_LOCUS2475</name>
</gene>
<protein>
    <submittedName>
        <fullName evidence="1">Uncharacterized protein</fullName>
    </submittedName>
</protein>
<organism evidence="1 2">
    <name type="scientific">Cylicocyclus nassatus</name>
    <name type="common">Nematode worm</name>
    <dbReference type="NCBI Taxonomy" id="53992"/>
    <lineage>
        <taxon>Eukaryota</taxon>
        <taxon>Metazoa</taxon>
        <taxon>Ecdysozoa</taxon>
        <taxon>Nematoda</taxon>
        <taxon>Chromadorea</taxon>
        <taxon>Rhabditida</taxon>
        <taxon>Rhabditina</taxon>
        <taxon>Rhabditomorpha</taxon>
        <taxon>Strongyloidea</taxon>
        <taxon>Strongylidae</taxon>
        <taxon>Cylicocyclus</taxon>
    </lineage>
</organism>